<evidence type="ECO:0000256" key="11">
    <source>
        <dbReference type="SAM" id="MobiDB-lite"/>
    </source>
</evidence>
<sequence length="426" mass="46841">MFCLPLLYLYLPVSLFFTVWSSTIKAKDEHRTAFFGEDVHIPVPALDTTELLFKPRVDPVLERVLLRDGKILDTRAKLNVHISHLILEDVGEEDEGTYVVKNSAAPADVRRIILIVRDCALETVVKYGDVYHIPINPSIGPYTLEFRPGAHTPVNQTTEVPPVLLVNQTGIPTQEYEDRLTVGEKRVNLHLVTGADEGSYTVVDSDEKVRLRACLNCVLLLLLGQNAVHFFHLHIIALLLVLIASIVLICKSLWIKVSVVHEAYTRFSEEPTLQSTWENNTESTEVEIKGLEVSKPGQYQALQSEKNFLEMNDSGVEFNSSALPLDSDTDVPDNLPSQKLLLESDTLAGVPPAISEGDHSATRTPDSILSASPVVQPKSAPQIDGDLIGVTTPEETTKADDLDAKTSKDASPHSEKALDPSNGTTT</sequence>
<proteinExistence type="predicted"/>
<feature type="compositionally biased region" description="Basic and acidic residues" evidence="11">
    <location>
        <begin position="395"/>
        <end position="418"/>
    </location>
</feature>
<dbReference type="GO" id="GO:0007166">
    <property type="term" value="P:cell surface receptor signaling pathway"/>
    <property type="evidence" value="ECO:0007669"/>
    <property type="project" value="TreeGrafter"/>
</dbReference>
<dbReference type="InterPro" id="IPR051713">
    <property type="entry name" value="T-cell_Activation_Regulation"/>
</dbReference>
<evidence type="ECO:0000256" key="3">
    <source>
        <dbReference type="ARBA" id="ARBA00022692"/>
    </source>
</evidence>
<accession>A0A8C2HFA9</accession>
<keyword evidence="4 13" id="KW-0732">Signal</keyword>
<evidence type="ECO:0000256" key="9">
    <source>
        <dbReference type="ARBA" id="ARBA00023180"/>
    </source>
</evidence>
<dbReference type="PANTHER" id="PTHR25466">
    <property type="entry name" value="T-LYMPHOCYTE ACTIVATION ANTIGEN"/>
    <property type="match status" value="1"/>
</dbReference>
<evidence type="ECO:0000256" key="8">
    <source>
        <dbReference type="ARBA" id="ARBA00023170"/>
    </source>
</evidence>
<evidence type="ECO:0000256" key="1">
    <source>
        <dbReference type="ARBA" id="ARBA00004251"/>
    </source>
</evidence>
<feature type="signal peptide" evidence="13">
    <location>
        <begin position="1"/>
        <end position="21"/>
    </location>
</feature>
<evidence type="ECO:0000313" key="15">
    <source>
        <dbReference type="Proteomes" id="UP000694701"/>
    </source>
</evidence>
<keyword evidence="6 12" id="KW-0472">Membrane</keyword>
<dbReference type="GO" id="GO:0031295">
    <property type="term" value="P:T cell costimulation"/>
    <property type="evidence" value="ECO:0007669"/>
    <property type="project" value="TreeGrafter"/>
</dbReference>
<evidence type="ECO:0000256" key="10">
    <source>
        <dbReference type="ARBA" id="ARBA00023319"/>
    </source>
</evidence>
<evidence type="ECO:0000313" key="14">
    <source>
        <dbReference type="Ensembl" id="ENSCCRP00020040993.1"/>
    </source>
</evidence>
<dbReference type="Proteomes" id="UP000694701">
    <property type="component" value="Unplaced"/>
</dbReference>
<name>A0A8C2HFA9_CYPCA</name>
<feature type="region of interest" description="Disordered" evidence="11">
    <location>
        <begin position="371"/>
        <end position="426"/>
    </location>
</feature>
<dbReference type="PANTHER" id="PTHR25466:SF12">
    <property type="match status" value="1"/>
</dbReference>
<comment type="subcellular location">
    <subcellularLocation>
        <location evidence="1">Cell membrane</location>
        <topology evidence="1">Single-pass type I membrane protein</topology>
    </subcellularLocation>
</comment>
<dbReference type="Ensembl" id="ENSCCRT00020044718.1">
    <property type="protein sequence ID" value="ENSCCRP00020040993.1"/>
    <property type="gene ID" value="ENSCCRG00020018248.1"/>
</dbReference>
<keyword evidence="8" id="KW-0675">Receptor</keyword>
<organism evidence="14 15">
    <name type="scientific">Cyprinus carpio</name>
    <name type="common">Common carp</name>
    <dbReference type="NCBI Taxonomy" id="7962"/>
    <lineage>
        <taxon>Eukaryota</taxon>
        <taxon>Metazoa</taxon>
        <taxon>Chordata</taxon>
        <taxon>Craniata</taxon>
        <taxon>Vertebrata</taxon>
        <taxon>Euteleostomi</taxon>
        <taxon>Actinopterygii</taxon>
        <taxon>Neopterygii</taxon>
        <taxon>Teleostei</taxon>
        <taxon>Ostariophysi</taxon>
        <taxon>Cypriniformes</taxon>
        <taxon>Cyprinidae</taxon>
        <taxon>Cyprininae</taxon>
        <taxon>Cyprinus</taxon>
    </lineage>
</organism>
<evidence type="ECO:0000256" key="7">
    <source>
        <dbReference type="ARBA" id="ARBA00023157"/>
    </source>
</evidence>
<keyword evidence="10" id="KW-0393">Immunoglobulin domain</keyword>
<dbReference type="GO" id="GO:0071222">
    <property type="term" value="P:cellular response to lipopolysaccharide"/>
    <property type="evidence" value="ECO:0007669"/>
    <property type="project" value="TreeGrafter"/>
</dbReference>
<dbReference type="AlphaFoldDB" id="A0A8C2HFA9"/>
<keyword evidence="5 12" id="KW-1133">Transmembrane helix</keyword>
<keyword evidence="9" id="KW-0325">Glycoprotein</keyword>
<dbReference type="GO" id="GO:0042130">
    <property type="term" value="P:negative regulation of T cell proliferation"/>
    <property type="evidence" value="ECO:0007669"/>
    <property type="project" value="TreeGrafter"/>
</dbReference>
<protein>
    <submittedName>
        <fullName evidence="14">Uncharacterized protein</fullName>
    </submittedName>
</protein>
<evidence type="ECO:0000256" key="6">
    <source>
        <dbReference type="ARBA" id="ARBA00023136"/>
    </source>
</evidence>
<evidence type="ECO:0000256" key="4">
    <source>
        <dbReference type="ARBA" id="ARBA00022729"/>
    </source>
</evidence>
<evidence type="ECO:0000256" key="12">
    <source>
        <dbReference type="SAM" id="Phobius"/>
    </source>
</evidence>
<keyword evidence="7" id="KW-1015">Disulfide bond</keyword>
<feature type="transmembrane region" description="Helical" evidence="12">
    <location>
        <begin position="230"/>
        <end position="250"/>
    </location>
</feature>
<dbReference type="GO" id="GO:0042102">
    <property type="term" value="P:positive regulation of T cell proliferation"/>
    <property type="evidence" value="ECO:0007669"/>
    <property type="project" value="TreeGrafter"/>
</dbReference>
<evidence type="ECO:0000256" key="2">
    <source>
        <dbReference type="ARBA" id="ARBA00022475"/>
    </source>
</evidence>
<reference evidence="14" key="1">
    <citation type="submission" date="2025-08" db="UniProtKB">
        <authorList>
            <consortium name="Ensembl"/>
        </authorList>
    </citation>
    <scope>IDENTIFICATION</scope>
</reference>
<keyword evidence="3 12" id="KW-0812">Transmembrane</keyword>
<evidence type="ECO:0000256" key="5">
    <source>
        <dbReference type="ARBA" id="ARBA00022989"/>
    </source>
</evidence>
<dbReference type="GO" id="GO:0006955">
    <property type="term" value="P:immune response"/>
    <property type="evidence" value="ECO:0007669"/>
    <property type="project" value="TreeGrafter"/>
</dbReference>
<keyword evidence="2" id="KW-1003">Cell membrane</keyword>
<dbReference type="GO" id="GO:0009897">
    <property type="term" value="C:external side of plasma membrane"/>
    <property type="evidence" value="ECO:0007669"/>
    <property type="project" value="TreeGrafter"/>
</dbReference>
<evidence type="ECO:0000256" key="13">
    <source>
        <dbReference type="SAM" id="SignalP"/>
    </source>
</evidence>
<feature type="chain" id="PRO_5034421321" evidence="13">
    <location>
        <begin position="22"/>
        <end position="426"/>
    </location>
</feature>